<organism evidence="2 3">
    <name type="scientific">Thermomonospora cellulosilytica</name>
    <dbReference type="NCBI Taxonomy" id="1411118"/>
    <lineage>
        <taxon>Bacteria</taxon>
        <taxon>Bacillati</taxon>
        <taxon>Actinomycetota</taxon>
        <taxon>Actinomycetes</taxon>
        <taxon>Streptosporangiales</taxon>
        <taxon>Thermomonosporaceae</taxon>
        <taxon>Thermomonospora</taxon>
    </lineage>
</organism>
<dbReference type="Proteomes" id="UP000539313">
    <property type="component" value="Unassembled WGS sequence"/>
</dbReference>
<comment type="caution">
    <text evidence="2">The sequence shown here is derived from an EMBL/GenBank/DDBJ whole genome shotgun (WGS) entry which is preliminary data.</text>
</comment>
<dbReference type="RefSeq" id="WP_182704192.1">
    <property type="nucleotide sequence ID" value="NZ_JACJII010000001.1"/>
</dbReference>
<keyword evidence="1" id="KW-0812">Transmembrane</keyword>
<dbReference type="AlphaFoldDB" id="A0A7W3MUC6"/>
<keyword evidence="1" id="KW-1133">Transmembrane helix</keyword>
<evidence type="ECO:0000256" key="1">
    <source>
        <dbReference type="SAM" id="Phobius"/>
    </source>
</evidence>
<gene>
    <name evidence="2" type="ORF">HNR21_000911</name>
</gene>
<reference evidence="2 3" key="1">
    <citation type="submission" date="2020-08" db="EMBL/GenBank/DDBJ databases">
        <title>Sequencing the genomes of 1000 actinobacteria strains.</title>
        <authorList>
            <person name="Klenk H.-P."/>
        </authorList>
    </citation>
    <scope>NUCLEOTIDE SEQUENCE [LARGE SCALE GENOMIC DNA]</scope>
    <source>
        <strain evidence="2 3">DSM 45823</strain>
    </source>
</reference>
<keyword evidence="3" id="KW-1185">Reference proteome</keyword>
<dbReference type="EMBL" id="JACJII010000001">
    <property type="protein sequence ID" value="MBA9002029.1"/>
    <property type="molecule type" value="Genomic_DNA"/>
</dbReference>
<keyword evidence="1" id="KW-0472">Membrane</keyword>
<feature type="transmembrane region" description="Helical" evidence="1">
    <location>
        <begin position="6"/>
        <end position="31"/>
    </location>
</feature>
<evidence type="ECO:0000313" key="3">
    <source>
        <dbReference type="Proteomes" id="UP000539313"/>
    </source>
</evidence>
<evidence type="ECO:0000313" key="2">
    <source>
        <dbReference type="EMBL" id="MBA9002029.1"/>
    </source>
</evidence>
<sequence>MTALDLVIITALYLGVIGLGWVLFRALMVLAEHRVKKIHSKENRRG</sequence>
<proteinExistence type="predicted"/>
<protein>
    <submittedName>
        <fullName evidence="2">Uncharacterized protein</fullName>
    </submittedName>
</protein>
<name>A0A7W3MUC6_9ACTN</name>
<accession>A0A7W3MUC6</accession>